<evidence type="ECO:0000313" key="22">
    <source>
        <dbReference type="Proteomes" id="UP001152759"/>
    </source>
</evidence>
<dbReference type="GO" id="GO:0070006">
    <property type="term" value="F:metalloaminopeptidase activity"/>
    <property type="evidence" value="ECO:0007669"/>
    <property type="project" value="TreeGrafter"/>
</dbReference>
<dbReference type="Pfam" id="PF11838">
    <property type="entry name" value="ERAP1_C"/>
    <property type="match status" value="1"/>
</dbReference>
<comment type="cofactor">
    <cofactor evidence="15 17">
        <name>Zn(2+)</name>
        <dbReference type="ChEBI" id="CHEBI:29105"/>
    </cofactor>
    <text evidence="15 17">Binds 1 zinc ion per subunit.</text>
</comment>
<organism evidence="21 22">
    <name type="scientific">Bemisia tabaci</name>
    <name type="common">Sweetpotato whitefly</name>
    <name type="synonym">Aleurodes tabaci</name>
    <dbReference type="NCBI Taxonomy" id="7038"/>
    <lineage>
        <taxon>Eukaryota</taxon>
        <taxon>Metazoa</taxon>
        <taxon>Ecdysozoa</taxon>
        <taxon>Arthropoda</taxon>
        <taxon>Hexapoda</taxon>
        <taxon>Insecta</taxon>
        <taxon>Pterygota</taxon>
        <taxon>Neoptera</taxon>
        <taxon>Paraneoptera</taxon>
        <taxon>Hemiptera</taxon>
        <taxon>Sternorrhyncha</taxon>
        <taxon>Aleyrodoidea</taxon>
        <taxon>Aleyrodidae</taxon>
        <taxon>Aleyrodinae</taxon>
        <taxon>Bemisia</taxon>
    </lineage>
</organism>
<dbReference type="EC" id="3.4.11.-" evidence="17"/>
<feature type="site" description="Transition state stabilizer" evidence="16">
    <location>
        <position position="392"/>
    </location>
</feature>
<dbReference type="PRINTS" id="PR00756">
    <property type="entry name" value="ALADIPTASE"/>
</dbReference>
<evidence type="ECO:0000256" key="17">
    <source>
        <dbReference type="RuleBase" id="RU364040"/>
    </source>
</evidence>
<dbReference type="InterPro" id="IPR024571">
    <property type="entry name" value="ERAP1-like_C_dom"/>
</dbReference>
<dbReference type="Gene3D" id="2.60.40.1910">
    <property type="match status" value="1"/>
</dbReference>
<keyword evidence="5" id="KW-0963">Cytoplasm</keyword>
<dbReference type="Proteomes" id="UP001152759">
    <property type="component" value="Chromosome 1"/>
</dbReference>
<evidence type="ECO:0000313" key="21">
    <source>
        <dbReference type="EMBL" id="CAH0380761.1"/>
    </source>
</evidence>
<keyword evidence="22" id="KW-1185">Reference proteome</keyword>
<comment type="catalytic activity">
    <reaction evidence="13">
        <text>Release of an N-terminal amino acid, preferentially alanine, from a wide range of peptides, amides and arylamides.</text>
        <dbReference type="EC" id="3.4.11.14"/>
    </reaction>
</comment>
<name>A0A9N9ZZ13_BEMTA</name>
<dbReference type="FunFam" id="2.60.40.1910:FF:000002">
    <property type="entry name" value="Aminopeptidase"/>
    <property type="match status" value="1"/>
</dbReference>
<dbReference type="GO" id="GO:0042277">
    <property type="term" value="F:peptide binding"/>
    <property type="evidence" value="ECO:0007669"/>
    <property type="project" value="TreeGrafter"/>
</dbReference>
<evidence type="ECO:0000256" key="11">
    <source>
        <dbReference type="ARBA" id="ARBA00023049"/>
    </source>
</evidence>
<evidence type="ECO:0000256" key="14">
    <source>
        <dbReference type="PIRSR" id="PIRSR634016-1"/>
    </source>
</evidence>
<evidence type="ECO:0000256" key="1">
    <source>
        <dbReference type="ARBA" id="ARBA00004496"/>
    </source>
</evidence>
<keyword evidence="9 17" id="KW-0378">Hydrolase</keyword>
<feature type="domain" description="Peptidase M1 membrane alanine aminopeptidase" evidence="18">
    <location>
        <begin position="235"/>
        <end position="451"/>
    </location>
</feature>
<evidence type="ECO:0000256" key="16">
    <source>
        <dbReference type="PIRSR" id="PIRSR634016-4"/>
    </source>
</evidence>
<keyword evidence="6" id="KW-0325">Glycoprotein</keyword>
<dbReference type="Pfam" id="PF01433">
    <property type="entry name" value="Peptidase_M1"/>
    <property type="match status" value="1"/>
</dbReference>
<evidence type="ECO:0000256" key="4">
    <source>
        <dbReference type="ARBA" id="ARBA00022438"/>
    </source>
</evidence>
<evidence type="ECO:0000256" key="7">
    <source>
        <dbReference type="ARBA" id="ARBA00022670"/>
    </source>
</evidence>
<dbReference type="Gene3D" id="2.60.40.1730">
    <property type="entry name" value="tricorn interacting facor f3 domain"/>
    <property type="match status" value="1"/>
</dbReference>
<dbReference type="Pfam" id="PF17900">
    <property type="entry name" value="Peptidase_M1_N"/>
    <property type="match status" value="1"/>
</dbReference>
<feature type="active site" description="Proton acceptor" evidence="14">
    <location>
        <position position="307"/>
    </location>
</feature>
<feature type="binding site" evidence="15">
    <location>
        <position position="306"/>
    </location>
    <ligand>
        <name>Zn(2+)</name>
        <dbReference type="ChEBI" id="CHEBI:29105"/>
        <note>catalytic</note>
    </ligand>
</feature>
<dbReference type="CDD" id="cd09601">
    <property type="entry name" value="M1_APN-Q_like"/>
    <property type="match status" value="1"/>
</dbReference>
<dbReference type="SUPFAM" id="SSF63737">
    <property type="entry name" value="Leukotriene A4 hydrolase N-terminal domain"/>
    <property type="match status" value="1"/>
</dbReference>
<dbReference type="GO" id="GO:0008270">
    <property type="term" value="F:zinc ion binding"/>
    <property type="evidence" value="ECO:0007669"/>
    <property type="project" value="UniProtKB-UniRule"/>
</dbReference>
<evidence type="ECO:0000256" key="15">
    <source>
        <dbReference type="PIRSR" id="PIRSR634016-3"/>
    </source>
</evidence>
<dbReference type="InterPro" id="IPR045357">
    <property type="entry name" value="Aminopeptidase_N-like_N"/>
</dbReference>
<dbReference type="FunFam" id="2.60.40.1730:FF:000002">
    <property type="entry name" value="Aminopeptidase"/>
    <property type="match status" value="1"/>
</dbReference>
<proteinExistence type="inferred from homology"/>
<feature type="binding site" evidence="15">
    <location>
        <position position="310"/>
    </location>
    <ligand>
        <name>Zn(2+)</name>
        <dbReference type="ChEBI" id="CHEBI:29105"/>
        <note>catalytic</note>
    </ligand>
</feature>
<keyword evidence="11 17" id="KW-0482">Metalloprotease</keyword>
<dbReference type="GO" id="GO:0098552">
    <property type="term" value="C:side of membrane"/>
    <property type="evidence" value="ECO:0007669"/>
    <property type="project" value="UniProtKB-KW"/>
</dbReference>
<dbReference type="GO" id="GO:0005737">
    <property type="term" value="C:cytoplasm"/>
    <property type="evidence" value="ECO:0007669"/>
    <property type="project" value="UniProtKB-SubCell"/>
</dbReference>
<feature type="domain" description="Aminopeptidase N-like N-terminal" evidence="20">
    <location>
        <begin position="16"/>
        <end position="199"/>
    </location>
</feature>
<reference evidence="21" key="1">
    <citation type="submission" date="2021-12" db="EMBL/GenBank/DDBJ databases">
        <authorList>
            <person name="King R."/>
        </authorList>
    </citation>
    <scope>NUCLEOTIDE SEQUENCE</scope>
</reference>
<dbReference type="InterPro" id="IPR027268">
    <property type="entry name" value="Peptidase_M4/M1_CTD_sf"/>
</dbReference>
<evidence type="ECO:0000256" key="13">
    <source>
        <dbReference type="ARBA" id="ARBA00052895"/>
    </source>
</evidence>
<evidence type="ECO:0000256" key="10">
    <source>
        <dbReference type="ARBA" id="ARBA00022833"/>
    </source>
</evidence>
<dbReference type="InterPro" id="IPR001930">
    <property type="entry name" value="Peptidase_M1"/>
</dbReference>
<dbReference type="PANTHER" id="PTHR11533">
    <property type="entry name" value="PROTEASE M1 ZINC METALLOPROTEASE"/>
    <property type="match status" value="1"/>
</dbReference>
<evidence type="ECO:0000256" key="8">
    <source>
        <dbReference type="ARBA" id="ARBA00022723"/>
    </source>
</evidence>
<evidence type="ECO:0000256" key="3">
    <source>
        <dbReference type="ARBA" id="ARBA00010136"/>
    </source>
</evidence>
<comment type="similarity">
    <text evidence="3 17">Belongs to the peptidase M1 family.</text>
</comment>
<evidence type="ECO:0000256" key="9">
    <source>
        <dbReference type="ARBA" id="ARBA00022801"/>
    </source>
</evidence>
<gene>
    <name evidence="21" type="ORF">BEMITA_LOCUS477</name>
</gene>
<dbReference type="Gene3D" id="1.25.50.20">
    <property type="match status" value="1"/>
</dbReference>
<keyword evidence="6" id="KW-0472">Membrane</keyword>
<dbReference type="KEGG" id="btab:109039215"/>
<keyword evidence="12" id="KW-0449">Lipoprotein</keyword>
<dbReference type="FunFam" id="1.10.390.10:FF:000001">
    <property type="entry name" value="Aminopeptidase"/>
    <property type="match status" value="1"/>
</dbReference>
<dbReference type="EMBL" id="OU963862">
    <property type="protein sequence ID" value="CAH0380761.1"/>
    <property type="molecule type" value="Genomic_DNA"/>
</dbReference>
<evidence type="ECO:0000256" key="6">
    <source>
        <dbReference type="ARBA" id="ARBA00022622"/>
    </source>
</evidence>
<dbReference type="GO" id="GO:0043171">
    <property type="term" value="P:peptide catabolic process"/>
    <property type="evidence" value="ECO:0007669"/>
    <property type="project" value="TreeGrafter"/>
</dbReference>
<dbReference type="InterPro" id="IPR034016">
    <property type="entry name" value="M1_APN-typ"/>
</dbReference>
<evidence type="ECO:0000256" key="12">
    <source>
        <dbReference type="ARBA" id="ARBA00023288"/>
    </source>
</evidence>
<keyword evidence="10 15" id="KW-0862">Zinc</keyword>
<dbReference type="InterPro" id="IPR050344">
    <property type="entry name" value="Peptidase_M1_aminopeptidases"/>
</dbReference>
<dbReference type="PANTHER" id="PTHR11533:SF174">
    <property type="entry name" value="PUROMYCIN-SENSITIVE AMINOPEPTIDASE-RELATED"/>
    <property type="match status" value="1"/>
</dbReference>
<dbReference type="GO" id="GO:0005615">
    <property type="term" value="C:extracellular space"/>
    <property type="evidence" value="ECO:0007669"/>
    <property type="project" value="TreeGrafter"/>
</dbReference>
<evidence type="ECO:0000259" key="18">
    <source>
        <dbReference type="Pfam" id="PF01433"/>
    </source>
</evidence>
<evidence type="ECO:0000256" key="5">
    <source>
        <dbReference type="ARBA" id="ARBA00022490"/>
    </source>
</evidence>
<evidence type="ECO:0000259" key="19">
    <source>
        <dbReference type="Pfam" id="PF11838"/>
    </source>
</evidence>
<feature type="domain" description="ERAP1-like C-terminal" evidence="19">
    <location>
        <begin position="532"/>
        <end position="846"/>
    </location>
</feature>
<dbReference type="InterPro" id="IPR014782">
    <property type="entry name" value="Peptidase_M1_dom"/>
</dbReference>
<keyword evidence="7 17" id="KW-0645">Protease</keyword>
<comment type="subcellular location">
    <subcellularLocation>
        <location evidence="2">Cell membrane</location>
        <topology evidence="2">Lipid-anchor</topology>
        <topology evidence="2">GPI-anchor</topology>
    </subcellularLocation>
    <subcellularLocation>
        <location evidence="1">Cytoplasm</location>
    </subcellularLocation>
</comment>
<dbReference type="Gene3D" id="1.10.390.10">
    <property type="entry name" value="Neutral Protease Domain 2"/>
    <property type="match status" value="1"/>
</dbReference>
<dbReference type="FunFam" id="1.25.50.20:FF:000002">
    <property type="entry name" value="Aminopeptidase"/>
    <property type="match status" value="1"/>
</dbReference>
<protein>
    <recommendedName>
        <fullName evidence="17">Aminopeptidase</fullName>
        <ecNumber evidence="17">3.4.11.-</ecNumber>
    </recommendedName>
</protein>
<dbReference type="InterPro" id="IPR042097">
    <property type="entry name" value="Aminopeptidase_N-like_N_sf"/>
</dbReference>
<accession>A0A9N9ZZ13</accession>
<keyword evidence="6" id="KW-0336">GPI-anchor</keyword>
<dbReference type="GO" id="GO:0006508">
    <property type="term" value="P:proteolysis"/>
    <property type="evidence" value="ECO:0007669"/>
    <property type="project" value="UniProtKB-KW"/>
</dbReference>
<dbReference type="GO" id="GO:0016285">
    <property type="term" value="F:alanyl aminopeptidase activity"/>
    <property type="evidence" value="ECO:0007669"/>
    <property type="project" value="UniProtKB-EC"/>
</dbReference>
<keyword evidence="4 17" id="KW-0031">Aminopeptidase</keyword>
<dbReference type="AlphaFoldDB" id="A0A9N9ZZ13"/>
<dbReference type="SUPFAM" id="SSF55486">
    <property type="entry name" value="Metalloproteases ('zincins'), catalytic domain"/>
    <property type="match status" value="1"/>
</dbReference>
<evidence type="ECO:0000256" key="2">
    <source>
        <dbReference type="ARBA" id="ARBA00004609"/>
    </source>
</evidence>
<keyword evidence="8 15" id="KW-0479">Metal-binding</keyword>
<sequence length="865" mass="97974">METKKPFERLPTNVGPIHYELYLKPDLQSLTFSGNETIKIEIKSATNKIVLHAAELDVTNASVTLSSGETVTPDVSLSPDDELLTLSFIKELPPGQASLTCSFVGQLNDKLKGFYRSKCIDPVSRKETYAAVTQFCAIDARKCFPCWDEPAIKAQFTVTLCVQDDKVALSNMPVIEESHDGEGNKILKFETTHVMSTYLVAIVVGDFDYVQDKTSNGVLVRVYTPVGRKNQGETALNFATKMLQYYEEYFKISYPLPKLDLIAIADFAYGAMENWGLITFRETRLLVDPANTSSATRQAVAKCVGHELAHQWFGNLVTMEWWTHLWLNEGYASFTENLSVAQLLPEFDIWTQFLHHHHNSALRLDALNNSHPIEVPIGHPSEIDEIFDRISYSKGASVIRMLHRYIGDDDFRKGMNLYLVRHAYKNASTEDLWAALEESSGKPLKEMMTTWTKQMGFPLLTIESSRQLDDSRELVISQAKFGGDGKATECNSLWLVPLSFCKSSSPQEACFATVLKERRATIIVPNVKPDEWLKLNCGTYGFYRTQYPGDLLLQFIPDIKRKTLAPLDRTGLLDDLFALVQCGNASTTTLMELMLGMEDEDNYVVWATINYCLSELAIILSDTALEEPFHKFGRRLMGTIYKKVGWDPQPNESHLKTLLRSMVIDRLGQFGHDGVIAEAKKRFENHICKKEALTADLRAAVYKAVLSTNEKDIFETMLQLYKQEDLHEEKQRISNSLGVVKDAQLLMRVLEFAISDDVRAQSAVSMIVSVGLTAQGRELAWNFIKNNWQTFKNMYKDGILLIALVGQSTENFTSEEKAKDVENFLKQNPWPGVERTVRQSIESIRNHAAWLERDRDSIKDFLSKI</sequence>
<feature type="binding site" evidence="15">
    <location>
        <position position="329"/>
    </location>
    <ligand>
        <name>Zn(2+)</name>
        <dbReference type="ChEBI" id="CHEBI:29105"/>
        <note>catalytic</note>
    </ligand>
</feature>
<evidence type="ECO:0000259" key="20">
    <source>
        <dbReference type="Pfam" id="PF17900"/>
    </source>
</evidence>
<dbReference type="GO" id="GO:0005886">
    <property type="term" value="C:plasma membrane"/>
    <property type="evidence" value="ECO:0007669"/>
    <property type="project" value="UniProtKB-SubCell"/>
</dbReference>